<evidence type="ECO:0000313" key="3">
    <source>
        <dbReference type="Proteomes" id="UP000011115"/>
    </source>
</evidence>
<dbReference type="AlphaFoldDB" id="M1DRZ7"/>
<keyword evidence="3" id="KW-1185">Reference proteome</keyword>
<dbReference type="Gramene" id="PGSC0003DMT400093450">
    <property type="protein sequence ID" value="PGSC0003DMT400093450"/>
    <property type="gene ID" value="PGSC0003DMG400043021"/>
</dbReference>
<reference evidence="3" key="1">
    <citation type="journal article" date="2011" name="Nature">
        <title>Genome sequence and analysis of the tuber crop potato.</title>
        <authorList>
            <consortium name="The Potato Genome Sequencing Consortium"/>
        </authorList>
    </citation>
    <scope>NUCLEOTIDE SEQUENCE [LARGE SCALE GENOMIC DNA]</scope>
    <source>
        <strain evidence="3">cv. DM1-3 516 R44</strain>
    </source>
</reference>
<sequence>MGAGARGVNVVGIGCANLDEAKFDVLYNEEVNFLANQGGGYRSYYRRQSGNQGWKEREWRDCNTNWKDKEKDRLKCGKFSKKYRVASNRFYRRVTEEVDESDLIRRLTQDIIKLESVKLVMARPKVAGRNVPPQGKSKGIILNGDAAALMGKATKPRTNGGKGKGKEKAPESPDASSDSDGIYTTCLTSSESEGEDQEPQIAASNDDEHVAVQRAEL</sequence>
<protein>
    <recommendedName>
        <fullName evidence="4">Integrase core domain containing protein</fullName>
    </recommendedName>
</protein>
<evidence type="ECO:0008006" key="4">
    <source>
        <dbReference type="Google" id="ProtNLM"/>
    </source>
</evidence>
<dbReference type="HOGENOM" id="CLU_073464_0_0_1"/>
<dbReference type="EnsemblPlants" id="PGSC0003DMT400093450">
    <property type="protein sequence ID" value="PGSC0003DMT400093450"/>
    <property type="gene ID" value="PGSC0003DMG400043021"/>
</dbReference>
<feature type="compositionally biased region" description="Basic and acidic residues" evidence="1">
    <location>
        <begin position="206"/>
        <end position="217"/>
    </location>
</feature>
<name>M1DRZ7_SOLTU</name>
<proteinExistence type="predicted"/>
<dbReference type="Proteomes" id="UP000011115">
    <property type="component" value="Unassembled WGS sequence"/>
</dbReference>
<accession>M1DRZ7</accession>
<reference evidence="2" key="2">
    <citation type="submission" date="2015-06" db="UniProtKB">
        <authorList>
            <consortium name="EnsemblPlants"/>
        </authorList>
    </citation>
    <scope>IDENTIFICATION</scope>
    <source>
        <strain evidence="2">DM1-3 516 R44</strain>
    </source>
</reference>
<organism evidence="2 3">
    <name type="scientific">Solanum tuberosum</name>
    <name type="common">Potato</name>
    <dbReference type="NCBI Taxonomy" id="4113"/>
    <lineage>
        <taxon>Eukaryota</taxon>
        <taxon>Viridiplantae</taxon>
        <taxon>Streptophyta</taxon>
        <taxon>Embryophyta</taxon>
        <taxon>Tracheophyta</taxon>
        <taxon>Spermatophyta</taxon>
        <taxon>Magnoliopsida</taxon>
        <taxon>eudicotyledons</taxon>
        <taxon>Gunneridae</taxon>
        <taxon>Pentapetalae</taxon>
        <taxon>asterids</taxon>
        <taxon>lamiids</taxon>
        <taxon>Solanales</taxon>
        <taxon>Solanaceae</taxon>
        <taxon>Solanoideae</taxon>
        <taxon>Solaneae</taxon>
        <taxon>Solanum</taxon>
    </lineage>
</organism>
<evidence type="ECO:0000313" key="2">
    <source>
        <dbReference type="EnsemblPlants" id="PGSC0003DMT400093450"/>
    </source>
</evidence>
<feature type="region of interest" description="Disordered" evidence="1">
    <location>
        <begin position="151"/>
        <end position="217"/>
    </location>
</feature>
<dbReference type="PaxDb" id="4113-PGSC0003DMT400093450"/>
<evidence type="ECO:0000256" key="1">
    <source>
        <dbReference type="SAM" id="MobiDB-lite"/>
    </source>
</evidence>
<dbReference type="InParanoid" id="M1DRZ7"/>